<evidence type="ECO:0000256" key="1">
    <source>
        <dbReference type="SAM" id="Coils"/>
    </source>
</evidence>
<evidence type="ECO:0000313" key="2">
    <source>
        <dbReference type="EMBL" id="QHS99339.1"/>
    </source>
</evidence>
<organism evidence="2">
    <name type="scientific">viral metagenome</name>
    <dbReference type="NCBI Taxonomy" id="1070528"/>
    <lineage>
        <taxon>unclassified sequences</taxon>
        <taxon>metagenomes</taxon>
        <taxon>organismal metagenomes</taxon>
    </lineage>
</organism>
<keyword evidence="1" id="KW-0175">Coiled coil</keyword>
<evidence type="ECO:0008006" key="3">
    <source>
        <dbReference type="Google" id="ProtNLM"/>
    </source>
</evidence>
<reference evidence="2" key="1">
    <citation type="journal article" date="2020" name="Nature">
        <title>Giant virus diversity and host interactions through global metagenomics.</title>
        <authorList>
            <person name="Schulz F."/>
            <person name="Roux S."/>
            <person name="Paez-Espino D."/>
            <person name="Jungbluth S."/>
            <person name="Walsh D.A."/>
            <person name="Denef V.J."/>
            <person name="McMahon K.D."/>
            <person name="Konstantinidis K.T."/>
            <person name="Eloe-Fadrosh E.A."/>
            <person name="Kyrpides N.C."/>
            <person name="Woyke T."/>
        </authorList>
    </citation>
    <scope>NUCLEOTIDE SEQUENCE</scope>
    <source>
        <strain evidence="2">GVMAG-M-3300020185-33</strain>
    </source>
</reference>
<sequence length="378" mass="44819">MNTDEVLVDFSLPNNPDTLNFIKLSRLDKLKAIALGMRFLSLGIQQQQLWDNSQWEERLEQVKTQEQGKLIILQEKIQLEKLKTQKLIKTQQSEVDAIIEGVRNRTESKFKGEITTLNNNMERMQNKINLHQTEKAQLYKSLNDDFYCKFLSKEQLWESKIERIRNDYEKKLEKEREITTACILTTKHSTIKGQAGEEFTHHELNRRFPTAEIEDTHKQTGRGDFIMKEKDFSMLIETKNYKKNVTKPEIDKFYRDMETNNDIQCGLFLSLKSGICSREDLHLEVINGKPIIFIHNCLENMENIDFAVRIFKLILNTDSIDLSNKEVYEKIKNTIPMVKRYWNRIRSKIQKFEKDMTQCVIEQEIMIRDIFKLLGFNY</sequence>
<accession>A0A6C0C6B9</accession>
<name>A0A6C0C6B9_9ZZZZ</name>
<feature type="coiled-coil region" evidence="1">
    <location>
        <begin position="107"/>
        <end position="141"/>
    </location>
</feature>
<proteinExistence type="predicted"/>
<protein>
    <recommendedName>
        <fullName evidence="3">Restriction endonuclease type IV Mrr domain-containing protein</fullName>
    </recommendedName>
</protein>
<dbReference type="EMBL" id="MN739339">
    <property type="protein sequence ID" value="QHS99339.1"/>
    <property type="molecule type" value="Genomic_DNA"/>
</dbReference>
<dbReference type="AlphaFoldDB" id="A0A6C0C6B9"/>